<evidence type="ECO:0000313" key="8">
    <source>
        <dbReference type="Proteomes" id="UP001151529"/>
    </source>
</evidence>
<keyword evidence="2" id="KW-0493">Microtubule</keyword>
<comment type="function">
    <text evidence="5">Tubulin is the major constituent of microtubules, a cylinder consisting of laterally associated linear protofilaments composed of alpha- and beta-tubulin heterodimers. Microtubules grow by the addition of GTP-tubulin dimers to the microtubule end, where a stabilizing cap forms. Below the cap, tubulin dimers are in GDP-bound state, owing to GTPase activity of alpha-tubulin.</text>
</comment>
<dbReference type="GO" id="GO:0007017">
    <property type="term" value="P:microtubule-based process"/>
    <property type="evidence" value="ECO:0007669"/>
    <property type="project" value="InterPro"/>
</dbReference>
<evidence type="ECO:0000256" key="5">
    <source>
        <dbReference type="ARBA" id="ARBA00034296"/>
    </source>
</evidence>
<dbReference type="EMBL" id="JAPFFL010000015">
    <property type="protein sequence ID" value="KAJ6677097.1"/>
    <property type="molecule type" value="Genomic_DNA"/>
</dbReference>
<dbReference type="Gene3D" id="3.30.1330.20">
    <property type="entry name" value="Tubulin/FtsZ, C-terminal domain"/>
    <property type="match status" value="1"/>
</dbReference>
<dbReference type="GO" id="GO:0005525">
    <property type="term" value="F:GTP binding"/>
    <property type="evidence" value="ECO:0007669"/>
    <property type="project" value="UniProtKB-KW"/>
</dbReference>
<dbReference type="GO" id="GO:0003924">
    <property type="term" value="F:GTPase activity"/>
    <property type="evidence" value="ECO:0007669"/>
    <property type="project" value="InterPro"/>
</dbReference>
<evidence type="ECO:0000256" key="3">
    <source>
        <dbReference type="ARBA" id="ARBA00022741"/>
    </source>
</evidence>
<dbReference type="PANTHER" id="PTHR36527">
    <property type="entry name" value="OS01G0282866 PROTEIN"/>
    <property type="match status" value="1"/>
</dbReference>
<name>A0A9Q0NW89_SALVM</name>
<evidence type="ECO:0000313" key="7">
    <source>
        <dbReference type="EMBL" id="KAJ6677097.1"/>
    </source>
</evidence>
<dbReference type="InterPro" id="IPR002453">
    <property type="entry name" value="Beta_tubulin"/>
</dbReference>
<evidence type="ECO:0000256" key="1">
    <source>
        <dbReference type="ARBA" id="ARBA00009636"/>
    </source>
</evidence>
<evidence type="ECO:0000256" key="2">
    <source>
        <dbReference type="ARBA" id="ARBA00022701"/>
    </source>
</evidence>
<sequence>MGRFSDLIISFSGNRGREIIGLKAITLRVLSLLVRSWMFRGKRLRIVTAYKRQNENKEVDEQMINVQNKNSSYFVEWIPNNEKSSVCDIPRKGLSMASTFVGNSISMQEMLRRVSEQFIAMFRERGLLALVRRRRNG</sequence>
<reference evidence="7" key="2">
    <citation type="journal article" date="2023" name="Int. J. Mol. Sci.">
        <title>De Novo Assembly and Annotation of 11 Diverse Shrub Willow (Salix) Genomes Reveals Novel Gene Organization in Sex-Linked Regions.</title>
        <authorList>
            <person name="Hyden B."/>
            <person name="Feng K."/>
            <person name="Yates T.B."/>
            <person name="Jawdy S."/>
            <person name="Cereghino C."/>
            <person name="Smart L.B."/>
            <person name="Muchero W."/>
        </authorList>
    </citation>
    <scope>NUCLEOTIDE SEQUENCE [LARGE SCALE GENOMIC DNA]</scope>
    <source>
        <tissue evidence="7">Shoot tip</tissue>
    </source>
</reference>
<dbReference type="GO" id="GO:0005200">
    <property type="term" value="F:structural constituent of cytoskeleton"/>
    <property type="evidence" value="ECO:0007669"/>
    <property type="project" value="InterPro"/>
</dbReference>
<dbReference type="PANTHER" id="PTHR36527:SF3">
    <property type="entry name" value="OS01G0282866 PROTEIN"/>
    <property type="match status" value="1"/>
</dbReference>
<dbReference type="InterPro" id="IPR018316">
    <property type="entry name" value="Tubulin/FtsZ_2-layer-sand-dom"/>
</dbReference>
<dbReference type="PRINTS" id="PR01163">
    <property type="entry name" value="BETATUBULIN"/>
</dbReference>
<reference evidence="7" key="1">
    <citation type="submission" date="2022-11" db="EMBL/GenBank/DDBJ databases">
        <authorList>
            <person name="Hyden B.L."/>
            <person name="Feng K."/>
            <person name="Yates T."/>
            <person name="Jawdy S."/>
            <person name="Smart L.B."/>
            <person name="Muchero W."/>
        </authorList>
    </citation>
    <scope>NUCLEOTIDE SEQUENCE</scope>
    <source>
        <tissue evidence="7">Shoot tip</tissue>
    </source>
</reference>
<protein>
    <submittedName>
        <fullName evidence="7">TUBULIN</fullName>
    </submittedName>
</protein>
<evidence type="ECO:0000259" key="6">
    <source>
        <dbReference type="Pfam" id="PF03953"/>
    </source>
</evidence>
<dbReference type="Proteomes" id="UP001151529">
    <property type="component" value="Chromosome 15Z"/>
</dbReference>
<dbReference type="SUPFAM" id="SSF55307">
    <property type="entry name" value="Tubulin C-terminal domain-like"/>
    <property type="match status" value="1"/>
</dbReference>
<dbReference type="GO" id="GO:0005874">
    <property type="term" value="C:microtubule"/>
    <property type="evidence" value="ECO:0007669"/>
    <property type="project" value="UniProtKB-KW"/>
</dbReference>
<keyword evidence="4" id="KW-0342">GTP-binding</keyword>
<keyword evidence="3" id="KW-0547">Nucleotide-binding</keyword>
<dbReference type="AlphaFoldDB" id="A0A9Q0NW89"/>
<dbReference type="OrthoDB" id="6073114at2759"/>
<dbReference type="InterPro" id="IPR008280">
    <property type="entry name" value="Tub_FtsZ_C"/>
</dbReference>
<accession>A0A9Q0NW89</accession>
<dbReference type="Pfam" id="PF03953">
    <property type="entry name" value="Tubulin_C"/>
    <property type="match status" value="1"/>
</dbReference>
<evidence type="ECO:0000256" key="4">
    <source>
        <dbReference type="ARBA" id="ARBA00023134"/>
    </source>
</evidence>
<proteinExistence type="inferred from homology"/>
<feature type="domain" description="Tubulin/FtsZ 2-layer sandwich" evidence="6">
    <location>
        <begin position="31"/>
        <end position="115"/>
    </location>
</feature>
<comment type="similarity">
    <text evidence="1">Belongs to the tubulin family.</text>
</comment>
<keyword evidence="8" id="KW-1185">Reference proteome</keyword>
<comment type="caution">
    <text evidence="7">The sequence shown here is derived from an EMBL/GenBank/DDBJ whole genome shotgun (WGS) entry which is preliminary data.</text>
</comment>
<gene>
    <name evidence="7" type="ORF">OIU85_010292</name>
</gene>
<organism evidence="7 8">
    <name type="scientific">Salix viminalis</name>
    <name type="common">Common osier</name>
    <name type="synonym">Basket willow</name>
    <dbReference type="NCBI Taxonomy" id="40686"/>
    <lineage>
        <taxon>Eukaryota</taxon>
        <taxon>Viridiplantae</taxon>
        <taxon>Streptophyta</taxon>
        <taxon>Embryophyta</taxon>
        <taxon>Tracheophyta</taxon>
        <taxon>Spermatophyta</taxon>
        <taxon>Magnoliopsida</taxon>
        <taxon>eudicotyledons</taxon>
        <taxon>Gunneridae</taxon>
        <taxon>Pentapetalae</taxon>
        <taxon>rosids</taxon>
        <taxon>fabids</taxon>
        <taxon>Malpighiales</taxon>
        <taxon>Salicaceae</taxon>
        <taxon>Saliceae</taxon>
        <taxon>Salix</taxon>
    </lineage>
</organism>
<dbReference type="InterPro" id="IPR037103">
    <property type="entry name" value="Tubulin/FtsZ-like_C"/>
</dbReference>